<evidence type="ECO:0000313" key="3">
    <source>
        <dbReference type="EMBL" id="KAK4316004.1"/>
    </source>
</evidence>
<evidence type="ECO:0000259" key="2">
    <source>
        <dbReference type="Pfam" id="PF13837"/>
    </source>
</evidence>
<protein>
    <recommendedName>
        <fullName evidence="2">Myb/SANT-like DNA-binding domain-containing protein</fullName>
    </recommendedName>
</protein>
<comment type="caution">
    <text evidence="3">The sequence shown here is derived from an EMBL/GenBank/DDBJ whole genome shotgun (WGS) entry which is preliminary data.</text>
</comment>
<name>A0AAE1PYM3_9EUCA</name>
<feature type="region of interest" description="Disordered" evidence="1">
    <location>
        <begin position="161"/>
        <end position="188"/>
    </location>
</feature>
<dbReference type="AlphaFoldDB" id="A0AAE1PYM3"/>
<feature type="domain" description="Myb/SANT-like DNA-binding" evidence="2">
    <location>
        <begin position="60"/>
        <end position="131"/>
    </location>
</feature>
<keyword evidence="4" id="KW-1185">Reference proteome</keyword>
<accession>A0AAE1PYM3</accession>
<dbReference type="InterPro" id="IPR044822">
    <property type="entry name" value="Myb_DNA-bind_4"/>
</dbReference>
<dbReference type="Pfam" id="PF13837">
    <property type="entry name" value="Myb_DNA-bind_4"/>
    <property type="match status" value="1"/>
</dbReference>
<reference evidence="3" key="1">
    <citation type="submission" date="2023-11" db="EMBL/GenBank/DDBJ databases">
        <title>Genome assemblies of two species of porcelain crab, Petrolisthes cinctipes and Petrolisthes manimaculis (Anomura: Porcellanidae).</title>
        <authorList>
            <person name="Angst P."/>
        </authorList>
    </citation>
    <scope>NUCLEOTIDE SEQUENCE</scope>
    <source>
        <strain evidence="3">PB745_02</strain>
        <tissue evidence="3">Gill</tissue>
    </source>
</reference>
<evidence type="ECO:0000256" key="1">
    <source>
        <dbReference type="SAM" id="MobiDB-lite"/>
    </source>
</evidence>
<sequence length="277" mass="31926">MAANREMTKTCVYCDSEFEVPRDACRCMESHTDVAGPSTQHDKRVGSKRKHEEFRNVDLWTPPLTEYFLKIIKEFFPLLNGKGLARTTVWRDICKKMQLMMPHVTEDQLKNKLENLKQVFHTYRDAVSKTGNPKVKEPPHLYLLFTLYGQRPLDRPQTVSCGLPPEGAGAATPDGNLSAEEDVEEPVRLPQQPAAPRALLKRRRVRLPTHSERMHYSILENLQAYQKKSLKNQRNLLKCYKQSQQMYLKAQEERDALLRSIFNTAGSQNDTNLPSDE</sequence>
<organism evidence="3 4">
    <name type="scientific">Petrolisthes manimaculis</name>
    <dbReference type="NCBI Taxonomy" id="1843537"/>
    <lineage>
        <taxon>Eukaryota</taxon>
        <taxon>Metazoa</taxon>
        <taxon>Ecdysozoa</taxon>
        <taxon>Arthropoda</taxon>
        <taxon>Crustacea</taxon>
        <taxon>Multicrustacea</taxon>
        <taxon>Malacostraca</taxon>
        <taxon>Eumalacostraca</taxon>
        <taxon>Eucarida</taxon>
        <taxon>Decapoda</taxon>
        <taxon>Pleocyemata</taxon>
        <taxon>Anomura</taxon>
        <taxon>Galatheoidea</taxon>
        <taxon>Porcellanidae</taxon>
        <taxon>Petrolisthes</taxon>
    </lineage>
</organism>
<dbReference type="Proteomes" id="UP001292094">
    <property type="component" value="Unassembled WGS sequence"/>
</dbReference>
<proteinExistence type="predicted"/>
<evidence type="ECO:0000313" key="4">
    <source>
        <dbReference type="Proteomes" id="UP001292094"/>
    </source>
</evidence>
<dbReference type="EMBL" id="JAWZYT010001056">
    <property type="protein sequence ID" value="KAK4316004.1"/>
    <property type="molecule type" value="Genomic_DNA"/>
</dbReference>
<gene>
    <name evidence="3" type="ORF">Pmani_012804</name>
</gene>